<evidence type="ECO:0000259" key="9">
    <source>
        <dbReference type="Pfam" id="PF00347"/>
    </source>
</evidence>
<dbReference type="OrthoDB" id="9805007at2"/>
<keyword evidence="11" id="KW-1185">Reference proteome</keyword>
<evidence type="ECO:0000256" key="8">
    <source>
        <dbReference type="RuleBase" id="RU003870"/>
    </source>
</evidence>
<dbReference type="EMBL" id="CP036276">
    <property type="protein sequence ID" value="QDU46891.1"/>
    <property type="molecule type" value="Genomic_DNA"/>
</dbReference>
<comment type="subunit">
    <text evidence="6">Part of the 50S ribosomal subunit.</text>
</comment>
<comment type="function">
    <text evidence="6 8">This protein binds to the 23S rRNA, and is important in its secondary structure. It is located near the subunit interface in the base of the L7/L12 stalk, and near the tRNA binding site of the peptidyltransferase center.</text>
</comment>
<evidence type="ECO:0000256" key="1">
    <source>
        <dbReference type="ARBA" id="ARBA00009356"/>
    </source>
</evidence>
<reference evidence="10 11" key="1">
    <citation type="submission" date="2019-02" db="EMBL/GenBank/DDBJ databases">
        <title>Deep-cultivation of Planctomycetes and their phenomic and genomic characterization uncovers novel biology.</title>
        <authorList>
            <person name="Wiegand S."/>
            <person name="Jogler M."/>
            <person name="Boedeker C."/>
            <person name="Pinto D."/>
            <person name="Vollmers J."/>
            <person name="Rivas-Marin E."/>
            <person name="Kohn T."/>
            <person name="Peeters S.H."/>
            <person name="Heuer A."/>
            <person name="Rast P."/>
            <person name="Oberbeckmann S."/>
            <person name="Bunk B."/>
            <person name="Jeske O."/>
            <person name="Meyerdierks A."/>
            <person name="Storesund J.E."/>
            <person name="Kallscheuer N."/>
            <person name="Luecker S."/>
            <person name="Lage O.M."/>
            <person name="Pohl T."/>
            <person name="Merkel B.J."/>
            <person name="Hornburger P."/>
            <person name="Mueller R.-W."/>
            <person name="Bruemmer F."/>
            <person name="Labrenz M."/>
            <person name="Spormann A.M."/>
            <person name="Op den Camp H."/>
            <person name="Overmann J."/>
            <person name="Amann R."/>
            <person name="Jetten M.S.M."/>
            <person name="Mascher T."/>
            <person name="Medema M.H."/>
            <person name="Devos D.P."/>
            <person name="Kaster A.-K."/>
            <person name="Ovreas L."/>
            <person name="Rohde M."/>
            <person name="Galperin M.Y."/>
            <person name="Jogler C."/>
        </authorList>
    </citation>
    <scope>NUCLEOTIDE SEQUENCE [LARGE SCALE GENOMIC DNA]</scope>
    <source>
        <strain evidence="10 11">Mal52</strain>
    </source>
</reference>
<gene>
    <name evidence="6 10" type="primary">rplF</name>
    <name evidence="10" type="ORF">Mal52_54140</name>
</gene>
<dbReference type="InterPro" id="IPR019906">
    <property type="entry name" value="Ribosomal_uL6_bac-type"/>
</dbReference>
<proteinExistence type="inferred from homology"/>
<dbReference type="Proteomes" id="UP000319383">
    <property type="component" value="Chromosome"/>
</dbReference>
<evidence type="ECO:0000313" key="11">
    <source>
        <dbReference type="Proteomes" id="UP000319383"/>
    </source>
</evidence>
<dbReference type="InterPro" id="IPR002358">
    <property type="entry name" value="Ribosomal_uL6_CS"/>
</dbReference>
<dbReference type="InterPro" id="IPR000702">
    <property type="entry name" value="Ribosomal_uL6-like"/>
</dbReference>
<keyword evidence="4 6" id="KW-0689">Ribosomal protein</keyword>
<evidence type="ECO:0000256" key="5">
    <source>
        <dbReference type="ARBA" id="ARBA00023274"/>
    </source>
</evidence>
<evidence type="ECO:0000256" key="6">
    <source>
        <dbReference type="HAMAP-Rule" id="MF_01365"/>
    </source>
</evidence>
<keyword evidence="5 6" id="KW-0687">Ribonucleoprotein</keyword>
<comment type="similarity">
    <text evidence="1 6 7">Belongs to the universal ribosomal protein uL6 family.</text>
</comment>
<dbReference type="KEGG" id="sdyn:Mal52_54140"/>
<dbReference type="NCBIfam" id="TIGR03654">
    <property type="entry name" value="L6_bact"/>
    <property type="match status" value="1"/>
</dbReference>
<dbReference type="InterPro" id="IPR036789">
    <property type="entry name" value="Ribosomal_uL6-like_a/b-dom_sf"/>
</dbReference>
<keyword evidence="3 6" id="KW-0694">RNA-binding</keyword>
<dbReference type="Pfam" id="PF00347">
    <property type="entry name" value="Ribosomal_L6"/>
    <property type="match status" value="2"/>
</dbReference>
<dbReference type="Gene3D" id="3.90.930.12">
    <property type="entry name" value="Ribosomal protein L6, alpha-beta domain"/>
    <property type="match status" value="2"/>
</dbReference>
<dbReference type="GO" id="GO:0003735">
    <property type="term" value="F:structural constituent of ribosome"/>
    <property type="evidence" value="ECO:0007669"/>
    <property type="project" value="UniProtKB-UniRule"/>
</dbReference>
<dbReference type="PRINTS" id="PR00059">
    <property type="entry name" value="RIBOSOMALL6"/>
</dbReference>
<evidence type="ECO:0000256" key="2">
    <source>
        <dbReference type="ARBA" id="ARBA00022730"/>
    </source>
</evidence>
<dbReference type="AlphaFoldDB" id="A0A517ZWN4"/>
<evidence type="ECO:0000256" key="3">
    <source>
        <dbReference type="ARBA" id="ARBA00022884"/>
    </source>
</evidence>
<dbReference type="FunFam" id="3.90.930.12:FF:000001">
    <property type="entry name" value="50S ribosomal protein L6"/>
    <property type="match status" value="1"/>
</dbReference>
<protein>
    <recommendedName>
        <fullName evidence="6">Large ribosomal subunit protein uL6</fullName>
    </recommendedName>
</protein>
<dbReference type="PROSITE" id="PS00525">
    <property type="entry name" value="RIBOSOMAL_L6_1"/>
    <property type="match status" value="1"/>
</dbReference>
<dbReference type="InterPro" id="IPR020040">
    <property type="entry name" value="Ribosomal_uL6_a/b-dom"/>
</dbReference>
<dbReference type="HAMAP" id="MF_01365_B">
    <property type="entry name" value="Ribosomal_uL6_B"/>
    <property type="match status" value="1"/>
</dbReference>
<dbReference type="FunFam" id="3.90.930.12:FF:000002">
    <property type="entry name" value="50S ribosomal protein L6"/>
    <property type="match status" value="1"/>
</dbReference>
<dbReference type="RefSeq" id="WP_145379469.1">
    <property type="nucleotide sequence ID" value="NZ_CAXBED010000096.1"/>
</dbReference>
<dbReference type="PIRSF" id="PIRSF002162">
    <property type="entry name" value="Ribosomal_L6"/>
    <property type="match status" value="1"/>
</dbReference>
<dbReference type="PANTHER" id="PTHR11655:SF14">
    <property type="entry name" value="LARGE RIBOSOMAL SUBUNIT PROTEIN UL6M"/>
    <property type="match status" value="1"/>
</dbReference>
<dbReference type="GO" id="GO:0019843">
    <property type="term" value="F:rRNA binding"/>
    <property type="evidence" value="ECO:0007669"/>
    <property type="project" value="UniProtKB-UniRule"/>
</dbReference>
<dbReference type="GO" id="GO:0022625">
    <property type="term" value="C:cytosolic large ribosomal subunit"/>
    <property type="evidence" value="ECO:0007669"/>
    <property type="project" value="UniProtKB-UniRule"/>
</dbReference>
<accession>A0A517ZWN4</accession>
<evidence type="ECO:0000256" key="7">
    <source>
        <dbReference type="RuleBase" id="RU003869"/>
    </source>
</evidence>
<dbReference type="SUPFAM" id="SSF56053">
    <property type="entry name" value="Ribosomal protein L6"/>
    <property type="match status" value="2"/>
</dbReference>
<dbReference type="PANTHER" id="PTHR11655">
    <property type="entry name" value="60S/50S RIBOSOMAL PROTEIN L6/L9"/>
    <property type="match status" value="1"/>
</dbReference>
<sequence>MSRIGKKPIAVPDAVEVSIDGTVITVKGPNGELTLDHHPSISVKLDSDPKQLVVENPTDLRENRKFHGLTRSLLNNMVTGVTTYFEKKLDIVGVGYQATIDGTKLCLQVGFANVVELPIPANVDCSLPSNIQIALKSADKQAVGQFAAEIRRVRPPEPYKGKGIRYQNEQVRRKAGKALASG</sequence>
<evidence type="ECO:0000313" key="10">
    <source>
        <dbReference type="EMBL" id="QDU46891.1"/>
    </source>
</evidence>
<dbReference type="GO" id="GO:0002181">
    <property type="term" value="P:cytoplasmic translation"/>
    <property type="evidence" value="ECO:0007669"/>
    <property type="project" value="TreeGrafter"/>
</dbReference>
<feature type="domain" description="Large ribosomal subunit protein uL6 alpha-beta" evidence="9">
    <location>
        <begin position="92"/>
        <end position="166"/>
    </location>
</feature>
<organism evidence="10 11">
    <name type="scientific">Symmachiella dynata</name>
    <dbReference type="NCBI Taxonomy" id="2527995"/>
    <lineage>
        <taxon>Bacteria</taxon>
        <taxon>Pseudomonadati</taxon>
        <taxon>Planctomycetota</taxon>
        <taxon>Planctomycetia</taxon>
        <taxon>Planctomycetales</taxon>
        <taxon>Planctomycetaceae</taxon>
        <taxon>Symmachiella</taxon>
    </lineage>
</organism>
<evidence type="ECO:0000256" key="4">
    <source>
        <dbReference type="ARBA" id="ARBA00022980"/>
    </source>
</evidence>
<feature type="domain" description="Large ribosomal subunit protein uL6 alpha-beta" evidence="9">
    <location>
        <begin position="11"/>
        <end position="82"/>
    </location>
</feature>
<name>A0A517ZWN4_9PLAN</name>
<keyword evidence="2 6" id="KW-0699">rRNA-binding</keyword>